<evidence type="ECO:0000313" key="2">
    <source>
        <dbReference type="EMBL" id="TCL65948.1"/>
    </source>
</evidence>
<dbReference type="CDD" id="cd00077">
    <property type="entry name" value="HDc"/>
    <property type="match status" value="1"/>
</dbReference>
<keyword evidence="2" id="KW-0378">Hydrolase</keyword>
<dbReference type="SMART" id="SM00471">
    <property type="entry name" value="HDc"/>
    <property type="match status" value="1"/>
</dbReference>
<dbReference type="NCBIfam" id="TIGR00277">
    <property type="entry name" value="HDIG"/>
    <property type="match status" value="1"/>
</dbReference>
<protein>
    <submittedName>
        <fullName evidence="2">Metal dependent phosphohydrolase</fullName>
    </submittedName>
</protein>
<dbReference type="InterPro" id="IPR037522">
    <property type="entry name" value="HD_GYP_dom"/>
</dbReference>
<dbReference type="PANTHER" id="PTHR43155">
    <property type="entry name" value="CYCLIC DI-GMP PHOSPHODIESTERASE PA4108-RELATED"/>
    <property type="match status" value="1"/>
</dbReference>
<evidence type="ECO:0000313" key="3">
    <source>
        <dbReference type="Proteomes" id="UP000295008"/>
    </source>
</evidence>
<feature type="domain" description="HD-GYP" evidence="1">
    <location>
        <begin position="107"/>
        <end position="302"/>
    </location>
</feature>
<dbReference type="SUPFAM" id="SSF109604">
    <property type="entry name" value="HD-domain/PDEase-like"/>
    <property type="match status" value="1"/>
</dbReference>
<dbReference type="EMBL" id="SLUN01000016">
    <property type="protein sequence ID" value="TCL65948.1"/>
    <property type="molecule type" value="Genomic_DNA"/>
</dbReference>
<dbReference type="PANTHER" id="PTHR43155:SF2">
    <property type="entry name" value="CYCLIC DI-GMP PHOSPHODIESTERASE PA4108"/>
    <property type="match status" value="1"/>
</dbReference>
<dbReference type="OrthoDB" id="9804747at2"/>
<dbReference type="InterPro" id="IPR003607">
    <property type="entry name" value="HD/PDEase_dom"/>
</dbReference>
<dbReference type="GO" id="GO:0016787">
    <property type="term" value="F:hydrolase activity"/>
    <property type="evidence" value="ECO:0007669"/>
    <property type="project" value="UniProtKB-KW"/>
</dbReference>
<name>A0A4R1RIL5_HYDET</name>
<dbReference type="PROSITE" id="PS51832">
    <property type="entry name" value="HD_GYP"/>
    <property type="match status" value="1"/>
</dbReference>
<proteinExistence type="predicted"/>
<dbReference type="Proteomes" id="UP000295008">
    <property type="component" value="Unassembled WGS sequence"/>
</dbReference>
<sequence length="348" mass="39559">MRLIPIDKVQPGMVLGKTLYREEDGKILLVKGTVLKYKYIERMKSFGFPYLYIRDPFSLEDEEIIQPIRDETKIKAVQVLKSAIQQVERNEEVNIKRIREVVVEVVDQILEDQRIAYSLLEMNSHDAYTYNHSVNVTILALLIGSYIGLSRDDLELLGVGAMMHDIGKTLIDPHILNKPARLDYQEFEIMKQHSRKGFEILKDKLPSFIPAHIALQHHEREDGSGYPRGITGSGIHRFSKIVAVADVFDAMTSNRIYQVARPPFEAIQEIAAECDQKFDRRVVRALSKVIAPFPIGSVLLFQNGLQGVVTFVSRIKCLVELMDGPSKGQRVDLYQMEDLQVAKVLGPV</sequence>
<evidence type="ECO:0000259" key="1">
    <source>
        <dbReference type="PROSITE" id="PS51832"/>
    </source>
</evidence>
<gene>
    <name evidence="2" type="ORF">EDC14_101678</name>
</gene>
<organism evidence="2 3">
    <name type="scientific">Hydrogenispora ethanolica</name>
    <dbReference type="NCBI Taxonomy" id="1082276"/>
    <lineage>
        <taxon>Bacteria</taxon>
        <taxon>Bacillati</taxon>
        <taxon>Bacillota</taxon>
        <taxon>Hydrogenispora</taxon>
    </lineage>
</organism>
<dbReference type="Pfam" id="PF13487">
    <property type="entry name" value="HD_5"/>
    <property type="match status" value="1"/>
</dbReference>
<dbReference type="AlphaFoldDB" id="A0A4R1RIL5"/>
<dbReference type="Gene3D" id="1.10.3210.10">
    <property type="entry name" value="Hypothetical protein af1432"/>
    <property type="match status" value="1"/>
</dbReference>
<dbReference type="InterPro" id="IPR006675">
    <property type="entry name" value="HDIG_dom"/>
</dbReference>
<comment type="caution">
    <text evidence="2">The sequence shown here is derived from an EMBL/GenBank/DDBJ whole genome shotgun (WGS) entry which is preliminary data.</text>
</comment>
<accession>A0A4R1RIL5</accession>
<reference evidence="2 3" key="1">
    <citation type="submission" date="2019-03" db="EMBL/GenBank/DDBJ databases">
        <title>Genomic Encyclopedia of Type Strains, Phase IV (KMG-IV): sequencing the most valuable type-strain genomes for metagenomic binning, comparative biology and taxonomic classification.</title>
        <authorList>
            <person name="Goeker M."/>
        </authorList>
    </citation>
    <scope>NUCLEOTIDE SEQUENCE [LARGE SCALE GENOMIC DNA]</scope>
    <source>
        <strain evidence="2 3">LX-B</strain>
    </source>
</reference>
<keyword evidence="3" id="KW-1185">Reference proteome</keyword>
<dbReference type="RefSeq" id="WP_132014907.1">
    <property type="nucleotide sequence ID" value="NZ_SLUN01000016.1"/>
</dbReference>